<dbReference type="Proteomes" id="UP000681722">
    <property type="component" value="Unassembled WGS sequence"/>
</dbReference>
<keyword evidence="7 9" id="KW-1133">Transmembrane helix</keyword>
<evidence type="ECO:0000256" key="4">
    <source>
        <dbReference type="ARBA" id="ARBA00022448"/>
    </source>
</evidence>
<comment type="catalytic activity">
    <reaction evidence="1 9">
        <text>riboflavin(in) = riboflavin(out)</text>
        <dbReference type="Rhea" id="RHEA:35015"/>
        <dbReference type="ChEBI" id="CHEBI:57986"/>
    </reaction>
</comment>
<evidence type="ECO:0000256" key="3">
    <source>
        <dbReference type="ARBA" id="ARBA00006366"/>
    </source>
</evidence>
<evidence type="ECO:0000313" key="11">
    <source>
        <dbReference type="EMBL" id="CAF3973381.1"/>
    </source>
</evidence>
<keyword evidence="6 9" id="KW-0812">Transmembrane</keyword>
<accession>A0A814WZQ3</accession>
<keyword evidence="8 9" id="KW-0472">Membrane</keyword>
<dbReference type="Pfam" id="PF06237">
    <property type="entry name" value="SLC52_ribofla_tr"/>
    <property type="match status" value="1"/>
</dbReference>
<feature type="transmembrane region" description="Helical" evidence="9">
    <location>
        <begin position="129"/>
        <end position="152"/>
    </location>
</feature>
<evidence type="ECO:0000256" key="5">
    <source>
        <dbReference type="ARBA" id="ARBA00022475"/>
    </source>
</evidence>
<comment type="caution">
    <text evidence="9">Lacks conserved residue(s) required for the propagation of feature annotation.</text>
</comment>
<comment type="subcellular location">
    <subcellularLocation>
        <location evidence="2 9">Cell membrane</location>
        <topology evidence="2 9">Multi-pass membrane protein</topology>
    </subcellularLocation>
</comment>
<evidence type="ECO:0000256" key="9">
    <source>
        <dbReference type="RuleBase" id="RU368035"/>
    </source>
</evidence>
<dbReference type="PANTHER" id="PTHR12929">
    <property type="entry name" value="SOLUTE CARRIER FAMILY 52"/>
    <property type="match status" value="1"/>
</dbReference>
<feature type="transmembrane region" description="Helical" evidence="9">
    <location>
        <begin position="280"/>
        <end position="301"/>
    </location>
</feature>
<dbReference type="GO" id="GO:0005886">
    <property type="term" value="C:plasma membrane"/>
    <property type="evidence" value="ECO:0007669"/>
    <property type="project" value="UniProtKB-SubCell"/>
</dbReference>
<dbReference type="PANTHER" id="PTHR12929:SF10">
    <property type="entry name" value="RIBOFLAVIN TRANSPORTER"/>
    <property type="match status" value="1"/>
</dbReference>
<proteinExistence type="inferred from homology"/>
<dbReference type="AlphaFoldDB" id="A0A814WZQ3"/>
<organism evidence="10 12">
    <name type="scientific">Didymodactylos carnosus</name>
    <dbReference type="NCBI Taxonomy" id="1234261"/>
    <lineage>
        <taxon>Eukaryota</taxon>
        <taxon>Metazoa</taxon>
        <taxon>Spiralia</taxon>
        <taxon>Gnathifera</taxon>
        <taxon>Rotifera</taxon>
        <taxon>Eurotatoria</taxon>
        <taxon>Bdelloidea</taxon>
        <taxon>Philodinida</taxon>
        <taxon>Philodinidae</taxon>
        <taxon>Didymodactylos</taxon>
    </lineage>
</organism>
<evidence type="ECO:0000256" key="8">
    <source>
        <dbReference type="ARBA" id="ARBA00023136"/>
    </source>
</evidence>
<evidence type="ECO:0000256" key="7">
    <source>
        <dbReference type="ARBA" id="ARBA00022989"/>
    </source>
</evidence>
<evidence type="ECO:0000256" key="6">
    <source>
        <dbReference type="ARBA" id="ARBA00022692"/>
    </source>
</evidence>
<name>A0A814WZQ3_9BILA</name>
<evidence type="ECO:0000256" key="2">
    <source>
        <dbReference type="ARBA" id="ARBA00004651"/>
    </source>
</evidence>
<dbReference type="EMBL" id="CAJOBC010008880">
    <property type="protein sequence ID" value="CAF3973381.1"/>
    <property type="molecule type" value="Genomic_DNA"/>
</dbReference>
<dbReference type="OrthoDB" id="9995836at2759"/>
<dbReference type="Proteomes" id="UP000663829">
    <property type="component" value="Unassembled WGS sequence"/>
</dbReference>
<comment type="function">
    <text evidence="9">Plasma membrane transporter mediating the uptake by cells of the water soluble vitamin B2/riboflavin that plays a key role in biochemical oxidation-reduction reactions of the carbohydrate, lipid, and amino acid metabolism.</text>
</comment>
<evidence type="ECO:0000313" key="12">
    <source>
        <dbReference type="Proteomes" id="UP000663829"/>
    </source>
</evidence>
<dbReference type="EMBL" id="CAJNOQ010008879">
    <property type="protein sequence ID" value="CAF1209279.1"/>
    <property type="molecule type" value="Genomic_DNA"/>
</dbReference>
<sequence>MGNTFRISISKCPPITQRKRLSPASLQVPSAIPHWNADVKLDKEETQREVSHDSFWVNRTISNTQFDENDTEKELHHGVIQHTPEIHSLGWARIACYVLVAIMNLSAWIDMQGLFVELPLIVPFTPERWTLPSTAAMCVCAANIVPAVVIVLRWRQGKKFSEIPYIYMIIIVGIVACFIVALSWQQTIFLFGRQRSVWLLASIFILSMLDCTSSLVFFDYMKRLRAQYLSAVFLGEALTSVIPTLLVLAQGVGGETICINTSNSTIPEARFTQPRFSVRIFMLCIAGIITASLIAFVLLRWTNVIALADAAQMDDSIYDSQIKIIFNQTKNNLDTWKEKWLKASFIIKQLDQAFIELMEFIKSGFEIMSTVFRQVTVKINKFGQIIETIQCENTDLKSKVKKCEENELKRTKKKQIREQRLLIRDLFVTARQRLTQEQLI</sequence>
<keyword evidence="4 9" id="KW-0813">Transport</keyword>
<comment type="caution">
    <text evidence="10">The sequence shown here is derived from an EMBL/GenBank/DDBJ whole genome shotgun (WGS) entry which is preliminary data.</text>
</comment>
<reference evidence="10" key="1">
    <citation type="submission" date="2021-02" db="EMBL/GenBank/DDBJ databases">
        <authorList>
            <person name="Nowell W R."/>
        </authorList>
    </citation>
    <scope>NUCLEOTIDE SEQUENCE</scope>
</reference>
<dbReference type="GO" id="GO:0032217">
    <property type="term" value="F:riboflavin transmembrane transporter activity"/>
    <property type="evidence" value="ECO:0007669"/>
    <property type="project" value="UniProtKB-UniRule"/>
</dbReference>
<gene>
    <name evidence="10" type="ORF">GPM918_LOCUS24127</name>
    <name evidence="11" type="ORF">SRO942_LOCUS24126</name>
</gene>
<dbReference type="InterPro" id="IPR009357">
    <property type="entry name" value="Riboflavin_transptr"/>
</dbReference>
<comment type="similarity">
    <text evidence="3 9">Belongs to the riboflavin transporter family.</text>
</comment>
<feature type="transmembrane region" description="Helical" evidence="9">
    <location>
        <begin position="164"/>
        <end position="184"/>
    </location>
</feature>
<feature type="transmembrane region" description="Helical" evidence="9">
    <location>
        <begin position="196"/>
        <end position="218"/>
    </location>
</feature>
<evidence type="ECO:0000256" key="1">
    <source>
        <dbReference type="ARBA" id="ARBA00000215"/>
    </source>
</evidence>
<keyword evidence="5 9" id="KW-1003">Cell membrane</keyword>
<evidence type="ECO:0000313" key="10">
    <source>
        <dbReference type="EMBL" id="CAF1209279.1"/>
    </source>
</evidence>
<keyword evidence="12" id="KW-1185">Reference proteome</keyword>
<feature type="transmembrane region" description="Helical" evidence="9">
    <location>
        <begin position="90"/>
        <end position="109"/>
    </location>
</feature>
<protein>
    <recommendedName>
        <fullName evidence="9">Riboflavin transporter</fullName>
    </recommendedName>
</protein>